<accession>A0A6J4K0M7</accession>
<feature type="non-terminal residue" evidence="2">
    <location>
        <position position="1"/>
    </location>
</feature>
<dbReference type="AlphaFoldDB" id="A0A6J4K0M7"/>
<dbReference type="EMBL" id="CADCTS010000098">
    <property type="protein sequence ID" value="CAA9292610.1"/>
    <property type="molecule type" value="Genomic_DNA"/>
</dbReference>
<feature type="compositionally biased region" description="Basic and acidic residues" evidence="1">
    <location>
        <begin position="180"/>
        <end position="195"/>
    </location>
</feature>
<evidence type="ECO:0000313" key="2">
    <source>
        <dbReference type="EMBL" id="CAA9292610.1"/>
    </source>
</evidence>
<feature type="region of interest" description="Disordered" evidence="1">
    <location>
        <begin position="1"/>
        <end position="247"/>
    </location>
</feature>
<reference evidence="2" key="1">
    <citation type="submission" date="2020-02" db="EMBL/GenBank/DDBJ databases">
        <authorList>
            <person name="Meier V. D."/>
        </authorList>
    </citation>
    <scope>NUCLEOTIDE SEQUENCE</scope>
    <source>
        <strain evidence="2">AVDCRST_MAG48</strain>
    </source>
</reference>
<feature type="compositionally biased region" description="Basic and acidic residues" evidence="1">
    <location>
        <begin position="131"/>
        <end position="140"/>
    </location>
</feature>
<feature type="compositionally biased region" description="Basic residues" evidence="1">
    <location>
        <begin position="166"/>
        <end position="179"/>
    </location>
</feature>
<name>A0A6J4K0M7_9ACTN</name>
<sequence>ERTGGRRDRSRQRDRVGDSDGAGRRRLAGGAGRAPGRRLGRGRVAASRPAAPRAHRRHRRGLGAGAVRHRRRRARPGGPAVQQRRPRLLGADARRDLADGLAGRRRRQPHRGVPLHPGGVPGDAGAAAPGRADHQQRLDLGDDPASALGPLRRHQARAHRADQGHRPRRPRLRHRLRADRHRERGDGTDRADGRRHPAGRRQPASGAPDGCRRRGPRRRLHGLAAAGGQRPAADGDGHRDALPGPGL</sequence>
<organism evidence="2">
    <name type="scientific">uncultured Friedmanniella sp</name>
    <dbReference type="NCBI Taxonomy" id="335381"/>
    <lineage>
        <taxon>Bacteria</taxon>
        <taxon>Bacillati</taxon>
        <taxon>Actinomycetota</taxon>
        <taxon>Actinomycetes</taxon>
        <taxon>Propionibacteriales</taxon>
        <taxon>Nocardioidaceae</taxon>
        <taxon>Friedmanniella</taxon>
        <taxon>environmental samples</taxon>
    </lineage>
</organism>
<gene>
    <name evidence="2" type="ORF">AVDCRST_MAG48-655</name>
</gene>
<feature type="compositionally biased region" description="Basic residues" evidence="1">
    <location>
        <begin position="53"/>
        <end position="75"/>
    </location>
</feature>
<evidence type="ECO:0000256" key="1">
    <source>
        <dbReference type="SAM" id="MobiDB-lite"/>
    </source>
</evidence>
<feature type="non-terminal residue" evidence="2">
    <location>
        <position position="247"/>
    </location>
</feature>
<feature type="compositionally biased region" description="Basic and acidic residues" evidence="1">
    <location>
        <begin position="1"/>
        <end position="23"/>
    </location>
</feature>
<feature type="compositionally biased region" description="Low complexity" evidence="1">
    <location>
        <begin position="42"/>
        <end position="52"/>
    </location>
</feature>
<protein>
    <submittedName>
        <fullName evidence="2">Oxidoreductase</fullName>
    </submittedName>
</protein>
<proteinExistence type="predicted"/>